<dbReference type="AlphaFoldDB" id="A0AAV4SDW9"/>
<organism evidence="2 3">
    <name type="scientific">Caerostris darwini</name>
    <dbReference type="NCBI Taxonomy" id="1538125"/>
    <lineage>
        <taxon>Eukaryota</taxon>
        <taxon>Metazoa</taxon>
        <taxon>Ecdysozoa</taxon>
        <taxon>Arthropoda</taxon>
        <taxon>Chelicerata</taxon>
        <taxon>Arachnida</taxon>
        <taxon>Araneae</taxon>
        <taxon>Araneomorphae</taxon>
        <taxon>Entelegynae</taxon>
        <taxon>Araneoidea</taxon>
        <taxon>Araneidae</taxon>
        <taxon>Caerostris</taxon>
    </lineage>
</organism>
<dbReference type="EMBL" id="BPLQ01007614">
    <property type="protein sequence ID" value="GIY31149.1"/>
    <property type="molecule type" value="Genomic_DNA"/>
</dbReference>
<name>A0AAV4SDW9_9ARAC</name>
<reference evidence="2 3" key="1">
    <citation type="submission" date="2021-06" db="EMBL/GenBank/DDBJ databases">
        <title>Caerostris darwini draft genome.</title>
        <authorList>
            <person name="Kono N."/>
            <person name="Arakawa K."/>
        </authorList>
    </citation>
    <scope>NUCLEOTIDE SEQUENCE [LARGE SCALE GENOMIC DNA]</scope>
</reference>
<proteinExistence type="predicted"/>
<gene>
    <name evidence="2" type="ORF">CDAR_36231</name>
</gene>
<keyword evidence="3" id="KW-1185">Reference proteome</keyword>
<comment type="caution">
    <text evidence="2">The sequence shown here is derived from an EMBL/GenBank/DDBJ whole genome shotgun (WGS) entry which is preliminary data.</text>
</comment>
<evidence type="ECO:0000313" key="2">
    <source>
        <dbReference type="EMBL" id="GIY31149.1"/>
    </source>
</evidence>
<protein>
    <submittedName>
        <fullName evidence="2">Uncharacterized protein</fullName>
    </submittedName>
</protein>
<feature type="region of interest" description="Disordered" evidence="1">
    <location>
        <begin position="1"/>
        <end position="26"/>
    </location>
</feature>
<evidence type="ECO:0000313" key="3">
    <source>
        <dbReference type="Proteomes" id="UP001054837"/>
    </source>
</evidence>
<feature type="compositionally biased region" description="Polar residues" evidence="1">
    <location>
        <begin position="1"/>
        <end position="12"/>
    </location>
</feature>
<accession>A0AAV4SDW9</accession>
<dbReference type="Proteomes" id="UP001054837">
    <property type="component" value="Unassembled WGS sequence"/>
</dbReference>
<evidence type="ECO:0000256" key="1">
    <source>
        <dbReference type="SAM" id="MobiDB-lite"/>
    </source>
</evidence>
<sequence length="92" mass="9971">MGKPVTETTSHALSPGPSHIRSADEASPAEARLLPLTLIPLKSLLFQDRKCHVMDKLLHSHFPWLVPSGVQTVRIPFPGKNGTQSSGPLLNI</sequence>